<protein>
    <submittedName>
        <fullName evidence="1">DUF155-domain-containing protein</fullName>
    </submittedName>
</protein>
<proteinExistence type="predicted"/>
<gene>
    <name evidence="1" type="ORF">BV22DRAFT_1087403</name>
</gene>
<sequence length="414" mass="46808">MNMQTDHSEPKARGANRSTKVAGKLKVLPDQPAAPPVLEPPSEADEGLGTTGDTDEGDDEEEEEDEEEAEDVEVRLRQISQIPQGTARRDALRLTKKKAKSLPRVTAYATADSYRLHDLMKFFNARRSSYHTDPKLIDEVLYTPYVYELSSSHETRQSLAKSYSQTGDLLGVPELHAPTSETEDNGVPTKKKKGRFDAIPTEAEIFLFDYGTVVIWGMTEAQEKRFLSSIKRFEVEKLASEDIEMEDLNYYYANYSRIYNDVITLRKGSSYMTKLSLSHALSQSVKISLFEELISSTIEETKDIPESLSETGKIGMPHKEIMRKTGELFILRTNINSVGSVLDSPEVFWSYPDLQPLYDAARSYLEIPQRINLLNTRVEVLQDMLQLLKESVSSRHSERLEQIVIALIAIEIGT</sequence>
<name>A0ACB8BL12_9AGAM</name>
<organism evidence="1 2">
    <name type="scientific">Leucogyrophana mollusca</name>
    <dbReference type="NCBI Taxonomy" id="85980"/>
    <lineage>
        <taxon>Eukaryota</taxon>
        <taxon>Fungi</taxon>
        <taxon>Dikarya</taxon>
        <taxon>Basidiomycota</taxon>
        <taxon>Agaricomycotina</taxon>
        <taxon>Agaricomycetes</taxon>
        <taxon>Agaricomycetidae</taxon>
        <taxon>Boletales</taxon>
        <taxon>Boletales incertae sedis</taxon>
        <taxon>Leucogyrophana</taxon>
    </lineage>
</organism>
<dbReference type="Proteomes" id="UP000790709">
    <property type="component" value="Unassembled WGS sequence"/>
</dbReference>
<keyword evidence="2" id="KW-1185">Reference proteome</keyword>
<evidence type="ECO:0000313" key="1">
    <source>
        <dbReference type="EMBL" id="KAH7926247.1"/>
    </source>
</evidence>
<dbReference type="EMBL" id="MU266386">
    <property type="protein sequence ID" value="KAH7926247.1"/>
    <property type="molecule type" value="Genomic_DNA"/>
</dbReference>
<comment type="caution">
    <text evidence="1">The sequence shown here is derived from an EMBL/GenBank/DDBJ whole genome shotgun (WGS) entry which is preliminary data.</text>
</comment>
<accession>A0ACB8BL12</accession>
<evidence type="ECO:0000313" key="2">
    <source>
        <dbReference type="Proteomes" id="UP000790709"/>
    </source>
</evidence>
<reference evidence="1" key="1">
    <citation type="journal article" date="2021" name="New Phytol.">
        <title>Evolutionary innovations through gain and loss of genes in the ectomycorrhizal Boletales.</title>
        <authorList>
            <person name="Wu G."/>
            <person name="Miyauchi S."/>
            <person name="Morin E."/>
            <person name="Kuo A."/>
            <person name="Drula E."/>
            <person name="Varga T."/>
            <person name="Kohler A."/>
            <person name="Feng B."/>
            <person name="Cao Y."/>
            <person name="Lipzen A."/>
            <person name="Daum C."/>
            <person name="Hundley H."/>
            <person name="Pangilinan J."/>
            <person name="Johnson J."/>
            <person name="Barry K."/>
            <person name="LaButti K."/>
            <person name="Ng V."/>
            <person name="Ahrendt S."/>
            <person name="Min B."/>
            <person name="Choi I.G."/>
            <person name="Park H."/>
            <person name="Plett J.M."/>
            <person name="Magnuson J."/>
            <person name="Spatafora J.W."/>
            <person name="Nagy L.G."/>
            <person name="Henrissat B."/>
            <person name="Grigoriev I.V."/>
            <person name="Yang Z.L."/>
            <person name="Xu J."/>
            <person name="Martin F.M."/>
        </authorList>
    </citation>
    <scope>NUCLEOTIDE SEQUENCE</scope>
    <source>
        <strain evidence="1">KUC20120723A-06</strain>
    </source>
</reference>